<dbReference type="STRING" id="617002.SAMN05660653_01493"/>
<accession>A0A1G6CCW6</accession>
<dbReference type="PANTHER" id="PTHR35936">
    <property type="entry name" value="MEMBRANE-BOUND LYTIC MUREIN TRANSGLYCOSYLASE F"/>
    <property type="match status" value="1"/>
</dbReference>
<dbReference type="OrthoDB" id="9801695at2"/>
<keyword evidence="3" id="KW-1185">Reference proteome</keyword>
<keyword evidence="1" id="KW-0812">Transmembrane</keyword>
<reference evidence="2 3" key="1">
    <citation type="submission" date="2016-10" db="EMBL/GenBank/DDBJ databases">
        <authorList>
            <person name="de Groot N.N."/>
        </authorList>
    </citation>
    <scope>NUCLEOTIDE SEQUENCE [LARGE SCALE GENOMIC DNA]</scope>
    <source>
        <strain evidence="2 3">ASO4-2</strain>
    </source>
</reference>
<protein>
    <submittedName>
        <fullName evidence="2">Extracellular solute-binding protein, family 3</fullName>
    </submittedName>
</protein>
<keyword evidence="1" id="KW-1133">Transmembrane helix</keyword>
<name>A0A1G6CCW6_9BACT</name>
<keyword evidence="1" id="KW-0472">Membrane</keyword>
<evidence type="ECO:0000313" key="2">
    <source>
        <dbReference type="EMBL" id="SDB30730.1"/>
    </source>
</evidence>
<feature type="transmembrane region" description="Helical" evidence="1">
    <location>
        <begin position="12"/>
        <end position="33"/>
    </location>
</feature>
<organism evidence="2 3">
    <name type="scientific">Desulfonatronum thiosulfatophilum</name>
    <dbReference type="NCBI Taxonomy" id="617002"/>
    <lineage>
        <taxon>Bacteria</taxon>
        <taxon>Pseudomonadati</taxon>
        <taxon>Thermodesulfobacteriota</taxon>
        <taxon>Desulfovibrionia</taxon>
        <taxon>Desulfovibrionales</taxon>
        <taxon>Desulfonatronaceae</taxon>
        <taxon>Desulfonatronum</taxon>
    </lineage>
</organism>
<proteinExistence type="predicted"/>
<dbReference type="Gene3D" id="3.40.190.10">
    <property type="entry name" value="Periplasmic binding protein-like II"/>
    <property type="match status" value="2"/>
</dbReference>
<gene>
    <name evidence="2" type="ORF">SAMN05660653_01493</name>
</gene>
<sequence length="310" mass="35486">MNINLKYPEHVFRAVHVIALFCVILGSVFLFPWQSQARSFQEIISSCELRVCFAPIHPSVVNAEPMDCREDCRFSGPAFDAVQAFAAFLGQDMHIKGVRVDWEEQFFDENGRIVRDAEYTPSLLASGRCDIYPNNLTREEWRLTKMDIPTLFTNRFIVLINIDKAKEFLCPSDMGGRIAAVEKDTAFHSWLQQENDATYAANPVDIRLMPTDEVLRGLDAGLFDFTVIDADAAFWIIRQQYPALHMVFPVGPMTEVGWGLRQEDTELLEAVRLFFSQQRNDHASPLNEIWKRHYGMSLNQFIGLLSSIPE</sequence>
<dbReference type="SUPFAM" id="SSF53850">
    <property type="entry name" value="Periplasmic binding protein-like II"/>
    <property type="match status" value="1"/>
</dbReference>
<dbReference type="EMBL" id="FMXO01000007">
    <property type="protein sequence ID" value="SDB30730.1"/>
    <property type="molecule type" value="Genomic_DNA"/>
</dbReference>
<dbReference type="RefSeq" id="WP_161946231.1">
    <property type="nucleotide sequence ID" value="NZ_FMXO01000007.1"/>
</dbReference>
<dbReference type="AlphaFoldDB" id="A0A1G6CCW6"/>
<evidence type="ECO:0000313" key="3">
    <source>
        <dbReference type="Proteomes" id="UP000198771"/>
    </source>
</evidence>
<dbReference type="Proteomes" id="UP000198771">
    <property type="component" value="Unassembled WGS sequence"/>
</dbReference>
<evidence type="ECO:0000256" key="1">
    <source>
        <dbReference type="SAM" id="Phobius"/>
    </source>
</evidence>
<dbReference type="PANTHER" id="PTHR35936:SF17">
    <property type="entry name" value="ARGININE-BINDING EXTRACELLULAR PROTEIN ARTP"/>
    <property type="match status" value="1"/>
</dbReference>